<dbReference type="EMBL" id="LNCU01000079">
    <property type="protein sequence ID" value="KWV53218.1"/>
    <property type="molecule type" value="Genomic_DNA"/>
</dbReference>
<feature type="domain" description="ABC transporter" evidence="12">
    <location>
        <begin position="270"/>
        <end position="516"/>
    </location>
</feature>
<name>A0A109JQN5_9BRAD</name>
<keyword evidence="9" id="KW-1278">Translocase</keyword>
<reference evidence="13 14" key="1">
    <citation type="submission" date="2015-11" db="EMBL/GenBank/DDBJ databases">
        <title>Draft Genome Sequence of the Strain BR 10303 (Bradyrhizobium sp.) isolated from nodules of Centrolobium paraense.</title>
        <authorList>
            <person name="Zelli J.E."/>
            <person name="Simoes-Araujo J.L."/>
            <person name="Barauna A.C."/>
            <person name="Silva K."/>
        </authorList>
    </citation>
    <scope>NUCLEOTIDE SEQUENCE [LARGE SCALE GENOMIC DNA]</scope>
    <source>
        <strain evidence="13 14">BR 10303</strain>
    </source>
</reference>
<dbReference type="Pfam" id="PF00005">
    <property type="entry name" value="ABC_tran"/>
    <property type="match status" value="2"/>
</dbReference>
<keyword evidence="14" id="KW-1185">Reference proteome</keyword>
<dbReference type="InterPro" id="IPR017871">
    <property type="entry name" value="ABC_transporter-like_CS"/>
</dbReference>
<evidence type="ECO:0000256" key="8">
    <source>
        <dbReference type="ARBA" id="ARBA00022840"/>
    </source>
</evidence>
<gene>
    <name evidence="13" type="ORF">AS156_08510</name>
</gene>
<dbReference type="Proteomes" id="UP000057737">
    <property type="component" value="Unassembled WGS sequence"/>
</dbReference>
<comment type="caution">
    <text evidence="13">The sequence shown here is derived from an EMBL/GenBank/DDBJ whole genome shotgun (WGS) entry which is preliminary data.</text>
</comment>
<evidence type="ECO:0000256" key="1">
    <source>
        <dbReference type="ARBA" id="ARBA00004202"/>
    </source>
</evidence>
<evidence type="ECO:0000313" key="14">
    <source>
        <dbReference type="Proteomes" id="UP000057737"/>
    </source>
</evidence>
<accession>A0A109JQN5</accession>
<dbReference type="InterPro" id="IPR027417">
    <property type="entry name" value="P-loop_NTPase"/>
</dbReference>
<dbReference type="GO" id="GO:0005524">
    <property type="term" value="F:ATP binding"/>
    <property type="evidence" value="ECO:0007669"/>
    <property type="project" value="UniProtKB-KW"/>
</dbReference>
<dbReference type="InterPro" id="IPR003439">
    <property type="entry name" value="ABC_transporter-like_ATP-bd"/>
</dbReference>
<keyword evidence="4" id="KW-1003">Cell membrane</keyword>
<evidence type="ECO:0000256" key="6">
    <source>
        <dbReference type="ARBA" id="ARBA00022737"/>
    </source>
</evidence>
<evidence type="ECO:0000313" key="13">
    <source>
        <dbReference type="EMBL" id="KWV53218.1"/>
    </source>
</evidence>
<evidence type="ECO:0000256" key="2">
    <source>
        <dbReference type="ARBA" id="ARBA00005417"/>
    </source>
</evidence>
<protein>
    <submittedName>
        <fullName evidence="13">D-ribose transporter ATP-binding protein</fullName>
    </submittedName>
</protein>
<dbReference type="RefSeq" id="WP_066508878.1">
    <property type="nucleotide sequence ID" value="NZ_LNCU01000079.1"/>
</dbReference>
<dbReference type="InterPro" id="IPR003593">
    <property type="entry name" value="AAA+_ATPase"/>
</dbReference>
<dbReference type="SMART" id="SM00382">
    <property type="entry name" value="AAA"/>
    <property type="match status" value="2"/>
</dbReference>
<comment type="function">
    <text evidence="11">Involved in beta-(1--&gt;2)glucan export. Transmembrane domains (TMD) form a pore in the inner membrane and the ATP-binding domain (NBD) is responsible for energy generation.</text>
</comment>
<dbReference type="PANTHER" id="PTHR43790:SF3">
    <property type="entry name" value="D-ALLOSE IMPORT ATP-BINDING PROTEIN ALSA-RELATED"/>
    <property type="match status" value="1"/>
</dbReference>
<dbReference type="OrthoDB" id="9805029at2"/>
<comment type="subcellular location">
    <subcellularLocation>
        <location evidence="1">Cell membrane</location>
        <topology evidence="1">Peripheral membrane protein</topology>
    </subcellularLocation>
</comment>
<evidence type="ECO:0000256" key="7">
    <source>
        <dbReference type="ARBA" id="ARBA00022741"/>
    </source>
</evidence>
<dbReference type="Gene3D" id="3.40.50.300">
    <property type="entry name" value="P-loop containing nucleotide triphosphate hydrolases"/>
    <property type="match status" value="2"/>
</dbReference>
<evidence type="ECO:0000256" key="10">
    <source>
        <dbReference type="ARBA" id="ARBA00023136"/>
    </source>
</evidence>
<dbReference type="PROSITE" id="PS50893">
    <property type="entry name" value="ABC_TRANSPORTER_2"/>
    <property type="match status" value="2"/>
</dbReference>
<keyword evidence="10" id="KW-0472">Membrane</keyword>
<evidence type="ECO:0000256" key="5">
    <source>
        <dbReference type="ARBA" id="ARBA00022597"/>
    </source>
</evidence>
<dbReference type="CDD" id="cd03216">
    <property type="entry name" value="ABC_Carb_Monos_I"/>
    <property type="match status" value="1"/>
</dbReference>
<organism evidence="13 14">
    <name type="scientific">Bradyrhizobium macuxiense</name>
    <dbReference type="NCBI Taxonomy" id="1755647"/>
    <lineage>
        <taxon>Bacteria</taxon>
        <taxon>Pseudomonadati</taxon>
        <taxon>Pseudomonadota</taxon>
        <taxon>Alphaproteobacteria</taxon>
        <taxon>Hyphomicrobiales</taxon>
        <taxon>Nitrobacteraceae</taxon>
        <taxon>Bradyrhizobium</taxon>
    </lineage>
</organism>
<evidence type="ECO:0000256" key="11">
    <source>
        <dbReference type="ARBA" id="ARBA00024722"/>
    </source>
</evidence>
<feature type="domain" description="ABC transporter" evidence="12">
    <location>
        <begin position="17"/>
        <end position="253"/>
    </location>
</feature>
<dbReference type="PANTHER" id="PTHR43790">
    <property type="entry name" value="CARBOHYDRATE TRANSPORT ATP-BINDING PROTEIN MG119-RELATED"/>
    <property type="match status" value="1"/>
</dbReference>
<dbReference type="SUPFAM" id="SSF52540">
    <property type="entry name" value="P-loop containing nucleoside triphosphate hydrolases"/>
    <property type="match status" value="2"/>
</dbReference>
<keyword evidence="7" id="KW-0547">Nucleotide-binding</keyword>
<dbReference type="CDD" id="cd03215">
    <property type="entry name" value="ABC_Carb_Monos_II"/>
    <property type="match status" value="1"/>
</dbReference>
<dbReference type="FunFam" id="3.40.50.300:FF:000127">
    <property type="entry name" value="Ribose import ATP-binding protein RbsA"/>
    <property type="match status" value="1"/>
</dbReference>
<comment type="similarity">
    <text evidence="2">Belongs to the ABC transporter superfamily.</text>
</comment>
<proteinExistence type="inferred from homology"/>
<evidence type="ECO:0000259" key="12">
    <source>
        <dbReference type="PROSITE" id="PS50893"/>
    </source>
</evidence>
<keyword evidence="6" id="KW-0677">Repeat</keyword>
<dbReference type="PROSITE" id="PS00211">
    <property type="entry name" value="ABC_TRANSPORTER_1"/>
    <property type="match status" value="1"/>
</dbReference>
<evidence type="ECO:0000256" key="4">
    <source>
        <dbReference type="ARBA" id="ARBA00022475"/>
    </source>
</evidence>
<evidence type="ECO:0000256" key="3">
    <source>
        <dbReference type="ARBA" id="ARBA00022448"/>
    </source>
</evidence>
<sequence>MVELGSRVSVPGGQIVLAAAHVSKSFAGVKALSDVDFDLRQGEVHALMGENGAGKSTLMKILAGVHTSYDGAVEVEGRAVSFGGVRDAEEAGVAIIHQELNLVPELSVADNIFLGREPRIAGLFIDRRRIIEAAAQILRRLGVKVAPESRVADLRVGEQQLVEIAKALSLKARILIMDEPTSALSESECTTLFKIVRQLTGEGVAIIYTSHRIEEVLGLADRVTVLRDGRRVVTAPIDGLSHGAIISAMVGREMAVSDRGAAARDGDVVLSVRDLTLDTLGPHGWRRTLHGVDFDLRRGEILGIGGLLGSGRTEILESIFGVARGWRGGRIAIDGVPAEITSAAEAYRLGLALVSEDRKERGLHLSASICDNIALPSIGAMSRFGLRTFAGERALAAEMVRRLSVRCTGIGQAAAALSGGNQQKVVIGKWLATDPRILLLDEPTRGIDVGAKQEIYQLIFDLGRQGLGIIVVTSEMPELLLLSDRILVMCEGRQTGILRREDATQEMVMRLAAPGMVRRSEGAPA</sequence>
<dbReference type="InterPro" id="IPR050107">
    <property type="entry name" value="ABC_carbohydrate_import_ATPase"/>
</dbReference>
<dbReference type="AlphaFoldDB" id="A0A109JQN5"/>
<dbReference type="GO" id="GO:0005886">
    <property type="term" value="C:plasma membrane"/>
    <property type="evidence" value="ECO:0007669"/>
    <property type="project" value="UniProtKB-SubCell"/>
</dbReference>
<keyword evidence="5" id="KW-0762">Sugar transport</keyword>
<evidence type="ECO:0000256" key="9">
    <source>
        <dbReference type="ARBA" id="ARBA00022967"/>
    </source>
</evidence>
<dbReference type="GO" id="GO:0016887">
    <property type="term" value="F:ATP hydrolysis activity"/>
    <property type="evidence" value="ECO:0007669"/>
    <property type="project" value="InterPro"/>
</dbReference>
<keyword evidence="8 13" id="KW-0067">ATP-binding</keyword>
<keyword evidence="3" id="KW-0813">Transport</keyword>